<reference evidence="4" key="1">
    <citation type="submission" date="2018-05" db="EMBL/GenBank/DDBJ databases">
        <authorList>
            <person name="Lanie J.A."/>
            <person name="Ng W.-L."/>
            <person name="Kazmierczak K.M."/>
            <person name="Andrzejewski T.M."/>
            <person name="Davidsen T.M."/>
            <person name="Wayne K.J."/>
            <person name="Tettelin H."/>
            <person name="Glass J.I."/>
            <person name="Rusch D."/>
            <person name="Podicherti R."/>
            <person name="Tsui H.-C.T."/>
            <person name="Winkler M.E."/>
        </authorList>
    </citation>
    <scope>NUCLEOTIDE SEQUENCE</scope>
</reference>
<keyword evidence="1" id="KW-0456">Lyase</keyword>
<dbReference type="PROSITE" id="PS00665">
    <property type="entry name" value="DHDPS_1"/>
    <property type="match status" value="1"/>
</dbReference>
<dbReference type="AlphaFoldDB" id="A0A382HA37"/>
<evidence type="ECO:0008006" key="5">
    <source>
        <dbReference type="Google" id="ProtNLM"/>
    </source>
</evidence>
<dbReference type="Gene3D" id="3.20.20.70">
    <property type="entry name" value="Aldolase class I"/>
    <property type="match status" value="1"/>
</dbReference>
<dbReference type="PANTHER" id="PTHR42849">
    <property type="entry name" value="N-ACETYLNEURAMINATE LYASE"/>
    <property type="match status" value="1"/>
</dbReference>
<dbReference type="Pfam" id="PF00701">
    <property type="entry name" value="DHDPS"/>
    <property type="match status" value="1"/>
</dbReference>
<organism evidence="4">
    <name type="scientific">marine metagenome</name>
    <dbReference type="NCBI Taxonomy" id="408172"/>
    <lineage>
        <taxon>unclassified sequences</taxon>
        <taxon>metagenomes</taxon>
        <taxon>ecological metagenomes</taxon>
    </lineage>
</organism>
<protein>
    <recommendedName>
        <fullName evidence="5">Dihydrodipicolinate synthase family protein</fullName>
    </recommendedName>
</protein>
<feature type="compositionally biased region" description="Low complexity" evidence="3">
    <location>
        <begin position="55"/>
        <end position="72"/>
    </location>
</feature>
<feature type="region of interest" description="Disordered" evidence="3">
    <location>
        <begin position="52"/>
        <end position="83"/>
    </location>
</feature>
<feature type="non-terminal residue" evidence="4">
    <location>
        <position position="211"/>
    </location>
</feature>
<gene>
    <name evidence="4" type="ORF">METZ01_LOCUS237038</name>
</gene>
<dbReference type="PANTHER" id="PTHR42849:SF1">
    <property type="entry name" value="N-ACETYLNEURAMINATE LYASE"/>
    <property type="match status" value="1"/>
</dbReference>
<proteinExistence type="predicted"/>
<dbReference type="GO" id="GO:0005829">
    <property type="term" value="C:cytosol"/>
    <property type="evidence" value="ECO:0007669"/>
    <property type="project" value="TreeGrafter"/>
</dbReference>
<dbReference type="InterPro" id="IPR020624">
    <property type="entry name" value="Schiff_base-form_aldolases_CS"/>
</dbReference>
<evidence type="ECO:0000256" key="2">
    <source>
        <dbReference type="ARBA" id="ARBA00023270"/>
    </source>
</evidence>
<dbReference type="EMBL" id="UINC01060073">
    <property type="protein sequence ID" value="SVB84184.1"/>
    <property type="molecule type" value="Genomic_DNA"/>
</dbReference>
<accession>A0A382HA37</accession>
<dbReference type="InterPro" id="IPR013785">
    <property type="entry name" value="Aldolase_TIM"/>
</dbReference>
<evidence type="ECO:0000256" key="3">
    <source>
        <dbReference type="SAM" id="MobiDB-lite"/>
    </source>
</evidence>
<dbReference type="GO" id="GO:0008747">
    <property type="term" value="F:N-acetylneuraminate lyase activity"/>
    <property type="evidence" value="ECO:0007669"/>
    <property type="project" value="TreeGrafter"/>
</dbReference>
<name>A0A382HA37_9ZZZZ</name>
<keyword evidence="2" id="KW-0704">Schiff base</keyword>
<dbReference type="GO" id="GO:0019262">
    <property type="term" value="P:N-acetylneuraminate catabolic process"/>
    <property type="evidence" value="ECO:0007669"/>
    <property type="project" value="TreeGrafter"/>
</dbReference>
<evidence type="ECO:0000313" key="4">
    <source>
        <dbReference type="EMBL" id="SVB84184.1"/>
    </source>
</evidence>
<dbReference type="SUPFAM" id="SSF51569">
    <property type="entry name" value="Aldolase"/>
    <property type="match status" value="1"/>
</dbReference>
<dbReference type="PRINTS" id="PR00146">
    <property type="entry name" value="DHPICSNTHASE"/>
</dbReference>
<dbReference type="InterPro" id="IPR002220">
    <property type="entry name" value="DapA-like"/>
</dbReference>
<sequence>MVRIDDSLITAQTLETRLSGNERQVEICPRAKLTPSALDLLRARQIQVVKRTAHGSSAPAPQASVQQPAGVPEAPGGTERSRRFSGIFTPNIVIYDEAGSINYKEMERYIAWLIDAGIHGLYPNGSTGEFVRLSSEERRDVVRLIADVNQGRVPILAGASEANVRDVLQMAQYYADLGADAISLVPPYYYKISDTSLYEYFAEIARNSPLD</sequence>
<dbReference type="CDD" id="cd00408">
    <property type="entry name" value="DHDPS-like"/>
    <property type="match status" value="1"/>
</dbReference>
<evidence type="ECO:0000256" key="1">
    <source>
        <dbReference type="ARBA" id="ARBA00023239"/>
    </source>
</evidence>